<dbReference type="PANTHER" id="PTHR11102">
    <property type="entry name" value="SEL-1-LIKE PROTEIN"/>
    <property type="match status" value="1"/>
</dbReference>
<evidence type="ECO:0008006" key="5">
    <source>
        <dbReference type="Google" id="ProtNLM"/>
    </source>
</evidence>
<dbReference type="InterPro" id="IPR011990">
    <property type="entry name" value="TPR-like_helical_dom_sf"/>
</dbReference>
<comment type="similarity">
    <text evidence="1">Belongs to the sel-1 family.</text>
</comment>
<dbReference type="Pfam" id="PF08238">
    <property type="entry name" value="Sel1"/>
    <property type="match status" value="2"/>
</dbReference>
<feature type="region of interest" description="Disordered" evidence="2">
    <location>
        <begin position="310"/>
        <end position="367"/>
    </location>
</feature>
<dbReference type="GO" id="GO:0005789">
    <property type="term" value="C:endoplasmic reticulum membrane"/>
    <property type="evidence" value="ECO:0007669"/>
    <property type="project" value="TreeGrafter"/>
</dbReference>
<comment type="caution">
    <text evidence="3">The sequence shown here is derived from an EMBL/GenBank/DDBJ whole genome shotgun (WGS) entry which is preliminary data.</text>
</comment>
<dbReference type="SUPFAM" id="SSF81901">
    <property type="entry name" value="HCP-like"/>
    <property type="match status" value="1"/>
</dbReference>
<evidence type="ECO:0000256" key="1">
    <source>
        <dbReference type="ARBA" id="ARBA00038101"/>
    </source>
</evidence>
<dbReference type="InterPro" id="IPR006597">
    <property type="entry name" value="Sel1-like"/>
</dbReference>
<feature type="compositionally biased region" description="Basic residues" evidence="2">
    <location>
        <begin position="322"/>
        <end position="336"/>
    </location>
</feature>
<gene>
    <name evidence="3" type="ORF">THAOC_34802</name>
</gene>
<dbReference type="EMBL" id="AGNL01047701">
    <property type="protein sequence ID" value="EJK46526.1"/>
    <property type="molecule type" value="Genomic_DNA"/>
</dbReference>
<dbReference type="InterPro" id="IPR050767">
    <property type="entry name" value="Sel1_AlgK"/>
</dbReference>
<dbReference type="AlphaFoldDB" id="K0RBQ5"/>
<proteinExistence type="inferred from homology"/>
<dbReference type="Proteomes" id="UP000266841">
    <property type="component" value="Unassembled WGS sequence"/>
</dbReference>
<dbReference type="Gene3D" id="1.25.40.10">
    <property type="entry name" value="Tetratricopeptide repeat domain"/>
    <property type="match status" value="1"/>
</dbReference>
<sequence length="976" mass="107377">MAAAADDHRSRIVGLDGLNNDILLRFFSSRLIQSEDMVRLALTCRRFGAKPRGVIGGLSLVDEGARQILRREWCDEAVDDYIARFEKKRLKIGTMMINGPEFYDDSEDEDSEPPSVPESNVERILRSISSIPMPNLRELQMNPSFFSDSRDNIILYPSRLHWVLSGENTFKTLSIDNLYVRDQSELVALAKTFSSCTMMKELTIDQLLLCHSVKSVGVLMEALSDLPNLEKIWLVFETHAFMGDTREAKLRHYVRESLSALQPTIEGIHVKQVRRFYGNDCPELKNWWYAPMGYPPPAHLRLAARANRVGRGGTRAPPGRRGWSRRRSIRRGRQKAVHNMAQKVVRLSSSAQSRPRPSKLASHGFLRNGAPPPDFEWALLSAVLRPREVNCSMSHSPSNSTRRAMFWNRLAVLYPPVDHFTPHFDAPFSAAVGIGRRVASRDPLELCKSRLIDGRGGRGGPPVRNPSRGDRRLERKSRKGGVVREISAPVRAARRPSRPRPSGGRKGDISFARLPGTRTSTSVIGSASGIAVQFSSVQYSLAVSSQSAEISGEQGGIDGPSASSAAEPAAALVAAAGRLSTPPPRRHSKPPAPACRPPLRIRSLLPAGPAPITSIVPSSQSIRTADAALGSMEGVSFQGSPTPSSGNVRGRLGLLNFEPHVHEGKRSGRWRLTGSEEQGLSPGRLAAAKRIRDRMEPVGHASESEPVGLGINESAGSPSQNDGAAAGVADQSAEAARYSERLLNEGHERWEGDRCPICFLFVGLPVEEHARINVCCMKRVCKGCELAAKQRGIYDRCPFCRTPCPSDKASTLAMIQKRVRKGDAAAIYYLGNAYFHGAFGLAKDVPRAFELWTEAAELGSLEAHYQLGVTYYCGDGVDVDKLRGIRHWKEAVMKGHVSSRHMLGINECNEGNYELAVQHWMMSAKMGDEKSLNAIKKRFVEGGATKAQYAEALRGYGTAVEEMKSHQREEAKRLGI</sequence>
<keyword evidence="4" id="KW-1185">Reference proteome</keyword>
<protein>
    <recommendedName>
        <fullName evidence="5">RING-type domain-containing protein</fullName>
    </recommendedName>
</protein>
<evidence type="ECO:0000313" key="3">
    <source>
        <dbReference type="EMBL" id="EJK46526.1"/>
    </source>
</evidence>
<name>K0RBQ5_THAOC</name>
<organism evidence="3 4">
    <name type="scientific">Thalassiosira oceanica</name>
    <name type="common">Marine diatom</name>
    <dbReference type="NCBI Taxonomy" id="159749"/>
    <lineage>
        <taxon>Eukaryota</taxon>
        <taxon>Sar</taxon>
        <taxon>Stramenopiles</taxon>
        <taxon>Ochrophyta</taxon>
        <taxon>Bacillariophyta</taxon>
        <taxon>Coscinodiscophyceae</taxon>
        <taxon>Thalassiosirophycidae</taxon>
        <taxon>Thalassiosirales</taxon>
        <taxon>Thalassiosiraceae</taxon>
        <taxon>Thalassiosira</taxon>
    </lineage>
</organism>
<evidence type="ECO:0000313" key="4">
    <source>
        <dbReference type="Proteomes" id="UP000266841"/>
    </source>
</evidence>
<feature type="region of interest" description="Disordered" evidence="2">
    <location>
        <begin position="450"/>
        <end position="514"/>
    </location>
</feature>
<feature type="region of interest" description="Disordered" evidence="2">
    <location>
        <begin position="696"/>
        <end position="730"/>
    </location>
</feature>
<dbReference type="eggNOG" id="ENOG502S2H7">
    <property type="taxonomic scope" value="Eukaryota"/>
</dbReference>
<accession>K0RBQ5</accession>
<evidence type="ECO:0000256" key="2">
    <source>
        <dbReference type="SAM" id="MobiDB-lite"/>
    </source>
</evidence>
<dbReference type="SMART" id="SM00671">
    <property type="entry name" value="SEL1"/>
    <property type="match status" value="2"/>
</dbReference>
<dbReference type="PANTHER" id="PTHR11102:SF147">
    <property type="entry name" value="SEL1L ADAPTOR SUBUNIT OF ERAD E3 UBIQUITIN LIGASE"/>
    <property type="match status" value="1"/>
</dbReference>
<reference evidence="3 4" key="1">
    <citation type="journal article" date="2012" name="Genome Biol.">
        <title>Genome and low-iron response of an oceanic diatom adapted to chronic iron limitation.</title>
        <authorList>
            <person name="Lommer M."/>
            <person name="Specht M."/>
            <person name="Roy A.S."/>
            <person name="Kraemer L."/>
            <person name="Andreson R."/>
            <person name="Gutowska M.A."/>
            <person name="Wolf J."/>
            <person name="Bergner S.V."/>
            <person name="Schilhabel M.B."/>
            <person name="Klostermeier U.C."/>
            <person name="Beiko R.G."/>
            <person name="Rosenstiel P."/>
            <person name="Hippler M."/>
            <person name="Laroche J."/>
        </authorList>
    </citation>
    <scope>NUCLEOTIDE SEQUENCE [LARGE SCALE GENOMIC DNA]</scope>
    <source>
        <strain evidence="3 4">CCMP1005</strain>
    </source>
</reference>
<dbReference type="GO" id="GO:0036503">
    <property type="term" value="P:ERAD pathway"/>
    <property type="evidence" value="ECO:0007669"/>
    <property type="project" value="TreeGrafter"/>
</dbReference>